<keyword evidence="4" id="KW-0282">Flagellum</keyword>
<evidence type="ECO:0000313" key="5">
    <source>
        <dbReference type="Proteomes" id="UP001203423"/>
    </source>
</evidence>
<accession>A0ABT0LJI7</accession>
<protein>
    <submittedName>
        <fullName evidence="4">Flagellar biosynthesis protein FlgT</fullName>
    </submittedName>
</protein>
<dbReference type="RefSeq" id="WP_248943059.1">
    <property type="nucleotide sequence ID" value="NZ_JAKIKS010000183.1"/>
</dbReference>
<dbReference type="Gene3D" id="3.40.50.10610">
    <property type="entry name" value="ABC-type transport auxiliary lipoprotein component"/>
    <property type="match status" value="1"/>
</dbReference>
<dbReference type="Proteomes" id="UP001203423">
    <property type="component" value="Unassembled WGS sequence"/>
</dbReference>
<feature type="signal peptide" evidence="1">
    <location>
        <begin position="1"/>
        <end position="22"/>
    </location>
</feature>
<feature type="chain" id="PRO_5047017948" evidence="1">
    <location>
        <begin position="23"/>
        <end position="327"/>
    </location>
</feature>
<keyword evidence="4" id="KW-0969">Cilium</keyword>
<evidence type="ECO:0000259" key="2">
    <source>
        <dbReference type="Pfam" id="PF16538"/>
    </source>
</evidence>
<comment type="caution">
    <text evidence="4">The sequence shown here is derived from an EMBL/GenBank/DDBJ whole genome shotgun (WGS) entry which is preliminary data.</text>
</comment>
<dbReference type="InterPro" id="IPR032388">
    <property type="entry name" value="FlgT_C"/>
</dbReference>
<keyword evidence="1" id="KW-0732">Signal</keyword>
<dbReference type="Gene3D" id="2.40.10.410">
    <property type="entry name" value="FlgT, C-terminal domain"/>
    <property type="match status" value="1"/>
</dbReference>
<reference evidence="4 5" key="1">
    <citation type="submission" date="2022-01" db="EMBL/GenBank/DDBJ databases">
        <title>Whole genome-based taxonomy of the Shewanellaceae.</title>
        <authorList>
            <person name="Martin-Rodriguez A.J."/>
        </authorList>
    </citation>
    <scope>NUCLEOTIDE SEQUENCE [LARGE SCALE GENOMIC DNA]</scope>
    <source>
        <strain evidence="4 5">DSM 17177</strain>
    </source>
</reference>
<proteinExistence type="predicted"/>
<dbReference type="Pfam" id="PF16538">
    <property type="entry name" value="FlgT_C"/>
    <property type="match status" value="1"/>
</dbReference>
<sequence>MITPIIPFITACLCLFAFSCHAASLIDSGQAPIFDSDIKQAIDRHPQTERTPTDLSHACSSDLKASILVPQAQMIDRSQLRYGQLGHFEQHLSTRVSQILNRELQQGFALPFATERLDFTPSLSPKHSANIPHWLNKITNSQYLLIPTIESIATEDERYLLGLWEIDPQRQFVLKLTLYHGISGEQIWQKRYLSQAEWGFNKHTHVDSGSQIFWGSEYGQNIDNVLVQVSQDLDSTLACRPVIAQIIARSGSQVMMNVGRRNGVKVGDTFKLALQNPLTDRFNLERITAVKTQTTITLEQVSENTASAHLSPRDAALNIQINDLILK</sequence>
<evidence type="ECO:0000259" key="3">
    <source>
        <dbReference type="Pfam" id="PF16539"/>
    </source>
</evidence>
<keyword evidence="5" id="KW-1185">Reference proteome</keyword>
<dbReference type="InterPro" id="IPR038165">
    <property type="entry name" value="FlgT_C_sf"/>
</dbReference>
<dbReference type="Pfam" id="PF16539">
    <property type="entry name" value="FlgT_M"/>
    <property type="match status" value="1"/>
</dbReference>
<feature type="domain" description="Flagellar assembly protein T middle" evidence="3">
    <location>
        <begin position="58"/>
        <end position="207"/>
    </location>
</feature>
<evidence type="ECO:0000256" key="1">
    <source>
        <dbReference type="SAM" id="SignalP"/>
    </source>
</evidence>
<evidence type="ECO:0000313" key="4">
    <source>
        <dbReference type="EMBL" id="MCL1127620.1"/>
    </source>
</evidence>
<dbReference type="EMBL" id="JAKIKS010000183">
    <property type="protein sequence ID" value="MCL1127620.1"/>
    <property type="molecule type" value="Genomic_DNA"/>
</dbReference>
<keyword evidence="4" id="KW-0966">Cell projection</keyword>
<feature type="domain" description="Flagellar assembly protein T C-terminal" evidence="2">
    <location>
        <begin position="252"/>
        <end position="327"/>
    </location>
</feature>
<gene>
    <name evidence="4" type="ORF">L2764_24895</name>
</gene>
<name>A0ABT0LJI7_9GAMM</name>
<organism evidence="4 5">
    <name type="scientific">Shewanella surugensis</name>
    <dbReference type="NCBI Taxonomy" id="212020"/>
    <lineage>
        <taxon>Bacteria</taxon>
        <taxon>Pseudomonadati</taxon>
        <taxon>Pseudomonadota</taxon>
        <taxon>Gammaproteobacteria</taxon>
        <taxon>Alteromonadales</taxon>
        <taxon>Shewanellaceae</taxon>
        <taxon>Shewanella</taxon>
    </lineage>
</organism>
<dbReference type="InterPro" id="IPR032386">
    <property type="entry name" value="FlgT_M"/>
</dbReference>